<comment type="caution">
    <text evidence="1">The sequence shown here is derived from an EMBL/GenBank/DDBJ whole genome shotgun (WGS) entry which is preliminary data.</text>
</comment>
<evidence type="ECO:0000313" key="1">
    <source>
        <dbReference type="EMBL" id="GIG15815.1"/>
    </source>
</evidence>
<sequence>MKSERLDGMTSLVIDARHNGPPGSGNGGWTSGLVAGAVGVRSGLVEITLRKPPPLDVALAVTATGDGWAVLDQDTLIASAAPRADDIPAVPPVSRTEALAASGRYAGHTDHPFPTCFVCGPQRADGLRIFPGRLPDGRTAATFVVPADVSPTVVWAALDCPGGWAVIDRDQAFVLGRYAVAVDGLPEADDECVVVGQPVHREGRKALVRSSLYAPDGSLLARAEATWIAVPG</sequence>
<organism evidence="1 2">
    <name type="scientific">Catellatospora methionotrophica</name>
    <dbReference type="NCBI Taxonomy" id="121620"/>
    <lineage>
        <taxon>Bacteria</taxon>
        <taxon>Bacillati</taxon>
        <taxon>Actinomycetota</taxon>
        <taxon>Actinomycetes</taxon>
        <taxon>Micromonosporales</taxon>
        <taxon>Micromonosporaceae</taxon>
        <taxon>Catellatospora</taxon>
    </lineage>
</organism>
<dbReference type="AlphaFoldDB" id="A0A8J3LBQ4"/>
<proteinExistence type="predicted"/>
<dbReference type="EMBL" id="BONJ01000022">
    <property type="protein sequence ID" value="GIG15815.1"/>
    <property type="molecule type" value="Genomic_DNA"/>
</dbReference>
<evidence type="ECO:0008006" key="3">
    <source>
        <dbReference type="Google" id="ProtNLM"/>
    </source>
</evidence>
<reference evidence="1" key="1">
    <citation type="submission" date="2021-01" db="EMBL/GenBank/DDBJ databases">
        <title>Whole genome shotgun sequence of Catellatospora methionotrophica NBRC 14553.</title>
        <authorList>
            <person name="Komaki H."/>
            <person name="Tamura T."/>
        </authorList>
    </citation>
    <scope>NUCLEOTIDE SEQUENCE</scope>
    <source>
        <strain evidence="1">NBRC 14553</strain>
    </source>
</reference>
<keyword evidence="2" id="KW-1185">Reference proteome</keyword>
<evidence type="ECO:0000313" key="2">
    <source>
        <dbReference type="Proteomes" id="UP000660339"/>
    </source>
</evidence>
<name>A0A8J3LBQ4_9ACTN</name>
<dbReference type="Proteomes" id="UP000660339">
    <property type="component" value="Unassembled WGS sequence"/>
</dbReference>
<gene>
    <name evidence="1" type="ORF">Cme02nite_41470</name>
</gene>
<dbReference type="Gene3D" id="3.10.129.10">
    <property type="entry name" value="Hotdog Thioesterase"/>
    <property type="match status" value="1"/>
</dbReference>
<accession>A0A8J3LBQ4</accession>
<dbReference type="SUPFAM" id="SSF54637">
    <property type="entry name" value="Thioesterase/thiol ester dehydrase-isomerase"/>
    <property type="match status" value="1"/>
</dbReference>
<protein>
    <recommendedName>
        <fullName evidence="3">Thioesterase superfamily protein</fullName>
    </recommendedName>
</protein>
<dbReference type="InterPro" id="IPR029069">
    <property type="entry name" value="HotDog_dom_sf"/>
</dbReference>